<comment type="caution">
    <text evidence="1">The sequence shown here is derived from an EMBL/GenBank/DDBJ whole genome shotgun (WGS) entry which is preliminary data.</text>
</comment>
<sequence>MNWHAATVPADRLVPLLDRIRNAGGTIAGSRPDVDGVHVTWTDGSCVDAPTTGRPAGGR</sequence>
<evidence type="ECO:0000313" key="2">
    <source>
        <dbReference type="Proteomes" id="UP000324351"/>
    </source>
</evidence>
<organism evidence="1 2">
    <name type="scientific">Nocardioides antri</name>
    <dbReference type="NCBI Taxonomy" id="2607659"/>
    <lineage>
        <taxon>Bacteria</taxon>
        <taxon>Bacillati</taxon>
        <taxon>Actinomycetota</taxon>
        <taxon>Actinomycetes</taxon>
        <taxon>Propionibacteriales</taxon>
        <taxon>Nocardioidaceae</taxon>
        <taxon>Nocardioides</taxon>
    </lineage>
</organism>
<dbReference type="EMBL" id="VUJW01000001">
    <property type="protein sequence ID" value="KAA1428661.1"/>
    <property type="molecule type" value="Genomic_DNA"/>
</dbReference>
<protein>
    <submittedName>
        <fullName evidence="1">Uncharacterized protein</fullName>
    </submittedName>
</protein>
<proteinExistence type="predicted"/>
<gene>
    <name evidence="1" type="ORF">F0U47_00080</name>
</gene>
<reference evidence="1 2" key="1">
    <citation type="submission" date="2019-09" db="EMBL/GenBank/DDBJ databases">
        <title>Nocardioides panacisoli sp. nov., isolated from the soil of a ginseng field.</title>
        <authorList>
            <person name="Cho C."/>
        </authorList>
    </citation>
    <scope>NUCLEOTIDE SEQUENCE [LARGE SCALE GENOMIC DNA]</scope>
    <source>
        <strain evidence="1 2">BN140041</strain>
    </source>
</reference>
<dbReference type="RefSeq" id="WP_149748284.1">
    <property type="nucleotide sequence ID" value="NZ_VUJW01000001.1"/>
</dbReference>
<accession>A0A5B1M725</accession>
<reference evidence="1 2" key="2">
    <citation type="submission" date="2019-09" db="EMBL/GenBank/DDBJ databases">
        <authorList>
            <person name="Jin C."/>
        </authorList>
    </citation>
    <scope>NUCLEOTIDE SEQUENCE [LARGE SCALE GENOMIC DNA]</scope>
    <source>
        <strain evidence="1 2">BN140041</strain>
    </source>
</reference>
<dbReference type="AlphaFoldDB" id="A0A5B1M725"/>
<keyword evidence="2" id="KW-1185">Reference proteome</keyword>
<dbReference type="Proteomes" id="UP000324351">
    <property type="component" value="Unassembled WGS sequence"/>
</dbReference>
<name>A0A5B1M725_9ACTN</name>
<evidence type="ECO:0000313" key="1">
    <source>
        <dbReference type="EMBL" id="KAA1428661.1"/>
    </source>
</evidence>